<sequence length="83" mass="9593">MNEDLLIQEVVKLRENVDQIKENMLTKTDKPEIMSALDAVMKSNQDIKQELVFIGSHLDRHEKRLDDHEVPIAKLQLDINPAC</sequence>
<dbReference type="Proteomes" id="UP000033870">
    <property type="component" value="Unassembled WGS sequence"/>
</dbReference>
<gene>
    <name evidence="1" type="ORF">UY92_C0014G0064</name>
</gene>
<accession>A0A0G2B8H7</accession>
<comment type="caution">
    <text evidence="1">The sequence shown here is derived from an EMBL/GenBank/DDBJ whole genome shotgun (WGS) entry which is preliminary data.</text>
</comment>
<proteinExistence type="predicted"/>
<dbReference type="AlphaFoldDB" id="A0A0G2B8H7"/>
<organism evidence="1 2">
    <name type="scientific">Candidatus Magasanikbacteria bacterium GW2011_GWA2_56_11</name>
    <dbReference type="NCBI Taxonomy" id="1619044"/>
    <lineage>
        <taxon>Bacteria</taxon>
        <taxon>Candidatus Magasanikiibacteriota</taxon>
    </lineage>
</organism>
<evidence type="ECO:0000313" key="2">
    <source>
        <dbReference type="Proteomes" id="UP000033870"/>
    </source>
</evidence>
<evidence type="ECO:0000313" key="1">
    <source>
        <dbReference type="EMBL" id="KKW41739.1"/>
    </source>
</evidence>
<dbReference type="STRING" id="1619044.UY92_C0014G0064"/>
<reference evidence="1 2" key="1">
    <citation type="journal article" date="2015" name="Nature">
        <title>rRNA introns, odd ribosomes, and small enigmatic genomes across a large radiation of phyla.</title>
        <authorList>
            <person name="Brown C.T."/>
            <person name="Hug L.A."/>
            <person name="Thomas B.C."/>
            <person name="Sharon I."/>
            <person name="Castelle C.J."/>
            <person name="Singh A."/>
            <person name="Wilkins M.J."/>
            <person name="Williams K.H."/>
            <person name="Banfield J.F."/>
        </authorList>
    </citation>
    <scope>NUCLEOTIDE SEQUENCE [LARGE SCALE GENOMIC DNA]</scope>
</reference>
<protein>
    <submittedName>
        <fullName evidence="1">Uncharacterized protein</fullName>
    </submittedName>
</protein>
<dbReference type="EMBL" id="LCRX01000014">
    <property type="protein sequence ID" value="KKW41739.1"/>
    <property type="molecule type" value="Genomic_DNA"/>
</dbReference>
<name>A0A0G2B8H7_9BACT</name>